<feature type="compositionally biased region" description="Basic and acidic residues" evidence="1">
    <location>
        <begin position="130"/>
        <end position="147"/>
    </location>
</feature>
<comment type="caution">
    <text evidence="2">The sequence shown here is derived from an EMBL/GenBank/DDBJ whole genome shotgun (WGS) entry which is preliminary data.</text>
</comment>
<dbReference type="EMBL" id="QKYT01000029">
    <property type="protein sequence ID" value="RIA97463.1"/>
    <property type="molecule type" value="Genomic_DNA"/>
</dbReference>
<evidence type="ECO:0000256" key="1">
    <source>
        <dbReference type="SAM" id="MobiDB-lite"/>
    </source>
</evidence>
<accession>A0A397TGU6</accession>
<gene>
    <name evidence="2" type="ORF">C1645_752255</name>
</gene>
<evidence type="ECO:0000313" key="3">
    <source>
        <dbReference type="Proteomes" id="UP000265703"/>
    </source>
</evidence>
<feature type="compositionally biased region" description="Low complexity" evidence="1">
    <location>
        <begin position="102"/>
        <end position="114"/>
    </location>
</feature>
<dbReference type="OrthoDB" id="2367262at2759"/>
<protein>
    <submittedName>
        <fullName evidence="2">Uncharacterized protein</fullName>
    </submittedName>
</protein>
<keyword evidence="3" id="KW-1185">Reference proteome</keyword>
<dbReference type="Proteomes" id="UP000265703">
    <property type="component" value="Unassembled WGS sequence"/>
</dbReference>
<evidence type="ECO:0000313" key="2">
    <source>
        <dbReference type="EMBL" id="RIA97463.1"/>
    </source>
</evidence>
<organism evidence="2 3">
    <name type="scientific">Glomus cerebriforme</name>
    <dbReference type="NCBI Taxonomy" id="658196"/>
    <lineage>
        <taxon>Eukaryota</taxon>
        <taxon>Fungi</taxon>
        <taxon>Fungi incertae sedis</taxon>
        <taxon>Mucoromycota</taxon>
        <taxon>Glomeromycotina</taxon>
        <taxon>Glomeromycetes</taxon>
        <taxon>Glomerales</taxon>
        <taxon>Glomeraceae</taxon>
        <taxon>Glomus</taxon>
    </lineage>
</organism>
<proteinExistence type="predicted"/>
<dbReference type="AlphaFoldDB" id="A0A397TGU6"/>
<feature type="compositionally biased region" description="Basic and acidic residues" evidence="1">
    <location>
        <begin position="81"/>
        <end position="94"/>
    </location>
</feature>
<feature type="region of interest" description="Disordered" evidence="1">
    <location>
        <begin position="41"/>
        <end position="166"/>
    </location>
</feature>
<feature type="compositionally biased region" description="Polar residues" evidence="1">
    <location>
        <begin position="41"/>
        <end position="59"/>
    </location>
</feature>
<name>A0A397TGU6_9GLOM</name>
<reference evidence="2 3" key="1">
    <citation type="submission" date="2018-06" db="EMBL/GenBank/DDBJ databases">
        <title>Comparative genomics reveals the genomic features of Rhizophagus irregularis, R. cerebriforme, R. diaphanum and Gigaspora rosea, and their symbiotic lifestyle signature.</title>
        <authorList>
            <person name="Morin E."/>
            <person name="San Clemente H."/>
            <person name="Chen E.C.H."/>
            <person name="De La Providencia I."/>
            <person name="Hainaut M."/>
            <person name="Kuo A."/>
            <person name="Kohler A."/>
            <person name="Murat C."/>
            <person name="Tang N."/>
            <person name="Roy S."/>
            <person name="Loubradou J."/>
            <person name="Henrissat B."/>
            <person name="Grigoriev I.V."/>
            <person name="Corradi N."/>
            <person name="Roux C."/>
            <person name="Martin F.M."/>
        </authorList>
    </citation>
    <scope>NUCLEOTIDE SEQUENCE [LARGE SCALE GENOMIC DNA]</scope>
    <source>
        <strain evidence="2 3">DAOM 227022</strain>
    </source>
</reference>
<sequence>MFAKKILNNPSFNQITRDTRVITKKTPINNLLIRYDFRHYSSSPPESHFSRGQINNITDIKQPPPGLDAATIKKNTTGSKEQSRNQEIKERDPDDAPTAIDSQAPASSESTEPSEIFDPKQNKFVSADKYNGEHQRNTSENKSDSGKNIEGYVDVITELPSEQDSG</sequence>